<keyword evidence="1" id="KW-0732">Signal</keyword>
<feature type="domain" description="Transglycosylase SLT" evidence="2">
    <location>
        <begin position="31"/>
        <end position="336"/>
    </location>
</feature>
<reference evidence="3 4" key="1">
    <citation type="submission" date="2017-03" db="EMBL/GenBank/DDBJ databases">
        <authorList>
            <person name="Afonso C.L."/>
            <person name="Miller P.J."/>
            <person name="Scott M.A."/>
            <person name="Spackman E."/>
            <person name="Goraichik I."/>
            <person name="Dimitrov K.M."/>
            <person name="Suarez D.L."/>
            <person name="Swayne D.E."/>
        </authorList>
    </citation>
    <scope>NUCLEOTIDE SEQUENCE [LARGE SCALE GENOMIC DNA]</scope>
    <source>
        <strain evidence="3 4">CECT 8625</strain>
    </source>
</reference>
<organism evidence="3 4">
    <name type="scientific">Roseivivax jejudonensis</name>
    <dbReference type="NCBI Taxonomy" id="1529041"/>
    <lineage>
        <taxon>Bacteria</taxon>
        <taxon>Pseudomonadati</taxon>
        <taxon>Pseudomonadota</taxon>
        <taxon>Alphaproteobacteria</taxon>
        <taxon>Rhodobacterales</taxon>
        <taxon>Roseobacteraceae</taxon>
        <taxon>Roseivivax</taxon>
    </lineage>
</organism>
<dbReference type="SUPFAM" id="SSF47090">
    <property type="entry name" value="PGBD-like"/>
    <property type="match status" value="1"/>
</dbReference>
<dbReference type="InterPro" id="IPR031304">
    <property type="entry name" value="SLT_2"/>
</dbReference>
<proteinExistence type="predicted"/>
<dbReference type="InterPro" id="IPR043426">
    <property type="entry name" value="MltB-like"/>
</dbReference>
<evidence type="ECO:0000313" key="3">
    <source>
        <dbReference type="EMBL" id="SLN51452.1"/>
    </source>
</evidence>
<dbReference type="Gene3D" id="1.10.8.350">
    <property type="entry name" value="Bacterial muramidase"/>
    <property type="match status" value="1"/>
</dbReference>
<evidence type="ECO:0000256" key="1">
    <source>
        <dbReference type="SAM" id="SignalP"/>
    </source>
</evidence>
<dbReference type="Pfam" id="PF13406">
    <property type="entry name" value="SLT_2"/>
    <property type="match status" value="1"/>
</dbReference>
<dbReference type="Gene3D" id="1.10.530.10">
    <property type="match status" value="1"/>
</dbReference>
<accession>A0A1X6ZHA0</accession>
<dbReference type="Proteomes" id="UP000193570">
    <property type="component" value="Unassembled WGS sequence"/>
</dbReference>
<dbReference type="GO" id="GO:0009253">
    <property type="term" value="P:peptidoglycan catabolic process"/>
    <property type="evidence" value="ECO:0007669"/>
    <property type="project" value="TreeGrafter"/>
</dbReference>
<dbReference type="GO" id="GO:0008933">
    <property type="term" value="F:peptidoglycan lytic transglycosylase activity"/>
    <property type="evidence" value="ECO:0007669"/>
    <property type="project" value="TreeGrafter"/>
</dbReference>
<dbReference type="InterPro" id="IPR011970">
    <property type="entry name" value="MltB_2"/>
</dbReference>
<keyword evidence="3" id="KW-0456">Lyase</keyword>
<dbReference type="AlphaFoldDB" id="A0A1X6ZHA0"/>
<dbReference type="SUPFAM" id="SSF53955">
    <property type="entry name" value="Lysozyme-like"/>
    <property type="match status" value="1"/>
</dbReference>
<feature type="chain" id="PRO_5012372007" evidence="1">
    <location>
        <begin position="23"/>
        <end position="414"/>
    </location>
</feature>
<dbReference type="EMBL" id="FWFK01000004">
    <property type="protein sequence ID" value="SLN51452.1"/>
    <property type="molecule type" value="Genomic_DNA"/>
</dbReference>
<dbReference type="EC" id="4.2.2.-" evidence="3"/>
<name>A0A1X6ZHA0_9RHOB</name>
<dbReference type="InterPro" id="IPR036365">
    <property type="entry name" value="PGBD-like_sf"/>
</dbReference>
<sequence>MLRHLCRLVFAGLLLWPALAAAQDRAAVERQFRSWINDTLRPRAEAAGVGDATLRAAFDAVRLDWDLPDLVPPGSAGDVPQMQRQAEFSAPARYFRPNAVEGAAAIGRQMAGRHATALAAAERATGVPGRIILAIWGRESGYGRVDIPHDAFRVLGTKAFMSRRADYFTDELVALLQIAEAGHAPPGAMRSSWAGALGQPQFMPSSFLAHAADGDGDGRADIWRSEADTIASIASYLAAHGWVPGRDWGFEVVLPDDVSCTLEGPDQGRTIADWADMGIARVGGRTFPDHERAGEGYLMLPAGRYGPAFIVTPNFYVLKDYNMSDLYALFVGHVGDRIAFGIGDFQGDWGAIDGLTRGAVADMQRALVADGHDVGGVDGLAGFKTRRSIGRWQEAQGARATCFPTVALGTRIGG</sequence>
<dbReference type="CDD" id="cd13399">
    <property type="entry name" value="Slt35-like"/>
    <property type="match status" value="1"/>
</dbReference>
<dbReference type="OrthoDB" id="9808544at2"/>
<evidence type="ECO:0000313" key="4">
    <source>
        <dbReference type="Proteomes" id="UP000193570"/>
    </source>
</evidence>
<dbReference type="PANTHER" id="PTHR30163">
    <property type="entry name" value="MEMBRANE-BOUND LYTIC MUREIN TRANSGLYCOSYLASE B"/>
    <property type="match status" value="1"/>
</dbReference>
<feature type="signal peptide" evidence="1">
    <location>
        <begin position="1"/>
        <end position="22"/>
    </location>
</feature>
<dbReference type="RefSeq" id="WP_085792242.1">
    <property type="nucleotide sequence ID" value="NZ_FWFK01000004.1"/>
</dbReference>
<protein>
    <submittedName>
        <fullName evidence="3">Membrane-bound lytic murein transglycosylase B</fullName>
        <ecNumber evidence="3">4.2.2.-</ecNumber>
    </submittedName>
</protein>
<dbReference type="NCBIfam" id="TIGR02283">
    <property type="entry name" value="MltB_2"/>
    <property type="match status" value="1"/>
</dbReference>
<evidence type="ECO:0000259" key="2">
    <source>
        <dbReference type="Pfam" id="PF13406"/>
    </source>
</evidence>
<dbReference type="InterPro" id="IPR023346">
    <property type="entry name" value="Lysozyme-like_dom_sf"/>
</dbReference>
<gene>
    <name evidence="3" type="primary">mltB_4</name>
    <name evidence="3" type="ORF">ROJ8625_02565</name>
</gene>
<dbReference type="PANTHER" id="PTHR30163:SF8">
    <property type="entry name" value="LYTIC MUREIN TRANSGLYCOSYLASE"/>
    <property type="match status" value="1"/>
</dbReference>
<keyword evidence="4" id="KW-1185">Reference proteome</keyword>